<dbReference type="REBASE" id="409242">
    <property type="entry name" value="C.Sth1051ORF704P"/>
</dbReference>
<dbReference type="GeneID" id="66898562"/>
<evidence type="ECO:0000313" key="2">
    <source>
        <dbReference type="EMBL" id="CAD0154955.1"/>
    </source>
</evidence>
<reference evidence="2 3" key="1">
    <citation type="submission" date="2020-06" db="EMBL/GenBank/DDBJ databases">
        <authorList>
            <person name="Chuat V."/>
        </authorList>
    </citation>
    <scope>NUCLEOTIDE SEQUENCE [LARGE SCALE GENOMIC DNA]</scope>
    <source>
        <strain evidence="2">STH_CIRM_1046</strain>
    </source>
</reference>
<gene>
    <name evidence="2" type="primary">llaIC</name>
    <name evidence="2" type="ORF">STHERMO_0719</name>
</gene>
<dbReference type="KEGG" id="sths:AVT04_01650"/>
<dbReference type="PROSITE" id="PS50943">
    <property type="entry name" value="HTH_CROC1"/>
    <property type="match status" value="1"/>
</dbReference>
<evidence type="ECO:0000259" key="1">
    <source>
        <dbReference type="PROSITE" id="PS50943"/>
    </source>
</evidence>
<dbReference type="Gene3D" id="1.10.260.40">
    <property type="entry name" value="lambda repressor-like DNA-binding domains"/>
    <property type="match status" value="1"/>
</dbReference>
<dbReference type="InterPro" id="IPR010982">
    <property type="entry name" value="Lambda_DNA-bd_dom_sf"/>
</dbReference>
<sequence length="73" mass="8569">MGFSYERLWELTLKRRINKTSLRDMAGITNSTLSRLSKDETVSMEALARLCEALQCQLEEIIEYKLENKDRVE</sequence>
<dbReference type="PANTHER" id="PTHR37301">
    <property type="entry name" value="DNA-BINDING PROTEIN-RELATED"/>
    <property type="match status" value="1"/>
</dbReference>
<dbReference type="GO" id="GO:0003677">
    <property type="term" value="F:DNA binding"/>
    <property type="evidence" value="ECO:0007669"/>
    <property type="project" value="InterPro"/>
</dbReference>
<organism evidence="2 3">
    <name type="scientific">Streptococcus thermophilus</name>
    <dbReference type="NCBI Taxonomy" id="1308"/>
    <lineage>
        <taxon>Bacteria</taxon>
        <taxon>Bacillati</taxon>
        <taxon>Bacillota</taxon>
        <taxon>Bacilli</taxon>
        <taxon>Lactobacillales</taxon>
        <taxon>Streptococcaceae</taxon>
        <taxon>Streptococcus</taxon>
    </lineage>
</organism>
<accession>A0AAN1ZYT0</accession>
<evidence type="ECO:0000313" key="3">
    <source>
        <dbReference type="Proteomes" id="UP000509120"/>
    </source>
</evidence>
<dbReference type="PANTHER" id="PTHR37301:SF1">
    <property type="entry name" value="DNA-BINDING PROTEIN"/>
    <property type="match status" value="1"/>
</dbReference>
<dbReference type="SUPFAM" id="SSF47413">
    <property type="entry name" value="lambda repressor-like DNA-binding domains"/>
    <property type="match status" value="1"/>
</dbReference>
<dbReference type="Proteomes" id="UP000509120">
    <property type="component" value="Chromosome"/>
</dbReference>
<dbReference type="REBASE" id="409240">
    <property type="entry name" value="C.Sth1046ORF720P"/>
</dbReference>
<dbReference type="RefSeq" id="WP_011680955.1">
    <property type="nucleotide sequence ID" value="NZ_CAKMBF010000002.1"/>
</dbReference>
<proteinExistence type="predicted"/>
<dbReference type="EMBL" id="LR822030">
    <property type="protein sequence ID" value="CAD0154955.1"/>
    <property type="molecule type" value="Genomic_DNA"/>
</dbReference>
<protein>
    <submittedName>
        <fullName evidence="2">LlaIC</fullName>
    </submittedName>
</protein>
<feature type="domain" description="HTH cro/C1-type" evidence="1">
    <location>
        <begin position="24"/>
        <end position="61"/>
    </location>
</feature>
<dbReference type="Pfam" id="PF13443">
    <property type="entry name" value="HTH_26"/>
    <property type="match status" value="1"/>
</dbReference>
<dbReference type="AlphaFoldDB" id="A0AAN1ZYT0"/>
<dbReference type="InterPro" id="IPR001387">
    <property type="entry name" value="Cro/C1-type_HTH"/>
</dbReference>
<name>A0AAN1ZYT0_STRTR</name>
<dbReference type="REBASE" id="409244">
    <property type="entry name" value="C.Sth1055ORF716P"/>
</dbReference>